<dbReference type="Proteomes" id="UP000694867">
    <property type="component" value="Unplaced"/>
</dbReference>
<feature type="compositionally biased region" description="Basic and acidic residues" evidence="1">
    <location>
        <begin position="9"/>
        <end position="26"/>
    </location>
</feature>
<dbReference type="AlphaFoldDB" id="A0AAJ7P9Q3"/>
<sequence length="130" mass="15214">MPKRLSRAQPEKEVEKLRSQLEEKPKRLSRAQLEEEVEKLRSQLKEKPKRFNRAQLEEDAVKLRSELKEKDEKAEWLEELTMERVARRQKVEADIARLHEAGARAKAAMAQLGAQILLLKSQERSTQTTE</sequence>
<gene>
    <name evidence="3" type="primary">LOC100900340</name>
</gene>
<evidence type="ECO:0000256" key="1">
    <source>
        <dbReference type="SAM" id="MobiDB-lite"/>
    </source>
</evidence>
<organism evidence="2 3">
    <name type="scientific">Galendromus occidentalis</name>
    <name type="common">western predatory mite</name>
    <dbReference type="NCBI Taxonomy" id="34638"/>
    <lineage>
        <taxon>Eukaryota</taxon>
        <taxon>Metazoa</taxon>
        <taxon>Ecdysozoa</taxon>
        <taxon>Arthropoda</taxon>
        <taxon>Chelicerata</taxon>
        <taxon>Arachnida</taxon>
        <taxon>Acari</taxon>
        <taxon>Parasitiformes</taxon>
        <taxon>Mesostigmata</taxon>
        <taxon>Gamasina</taxon>
        <taxon>Phytoseioidea</taxon>
        <taxon>Phytoseiidae</taxon>
        <taxon>Typhlodrominae</taxon>
        <taxon>Galendromus</taxon>
    </lineage>
</organism>
<evidence type="ECO:0000313" key="2">
    <source>
        <dbReference type="Proteomes" id="UP000694867"/>
    </source>
</evidence>
<proteinExistence type="predicted"/>
<evidence type="ECO:0000313" key="3">
    <source>
        <dbReference type="RefSeq" id="XP_018494109.1"/>
    </source>
</evidence>
<protein>
    <submittedName>
        <fullName evidence="3">Uncharacterized protein LOC100900340</fullName>
    </submittedName>
</protein>
<dbReference type="GeneID" id="100900340"/>
<dbReference type="KEGG" id="goe:100900340"/>
<reference evidence="3" key="1">
    <citation type="submission" date="2025-08" db="UniProtKB">
        <authorList>
            <consortium name="RefSeq"/>
        </authorList>
    </citation>
    <scope>IDENTIFICATION</scope>
</reference>
<name>A0AAJ7P9Q3_9ACAR</name>
<feature type="region of interest" description="Disordered" evidence="1">
    <location>
        <begin position="1"/>
        <end position="34"/>
    </location>
</feature>
<keyword evidence="2" id="KW-1185">Reference proteome</keyword>
<accession>A0AAJ7P9Q3</accession>
<dbReference type="RefSeq" id="XP_018494109.1">
    <property type="nucleotide sequence ID" value="XM_018638593.1"/>
</dbReference>